<dbReference type="Proteomes" id="UP000177870">
    <property type="component" value="Chromosome"/>
</dbReference>
<dbReference type="InterPro" id="IPR036188">
    <property type="entry name" value="FAD/NAD-bd_sf"/>
</dbReference>
<gene>
    <name evidence="1" type="ORF">BJP34_20850</name>
</gene>
<organism evidence="1 2">
    <name type="scientific">Moorena producens PAL-8-15-08-1</name>
    <dbReference type="NCBI Taxonomy" id="1458985"/>
    <lineage>
        <taxon>Bacteria</taxon>
        <taxon>Bacillati</taxon>
        <taxon>Cyanobacteriota</taxon>
        <taxon>Cyanophyceae</taxon>
        <taxon>Coleofasciculales</taxon>
        <taxon>Coleofasciculaceae</taxon>
        <taxon>Moorena</taxon>
    </lineage>
</organism>
<accession>A0A1D8TVE9</accession>
<dbReference type="PANTHER" id="PTHR32098">
    <property type="entry name" value="LYCOPENE BETA/EPSILON CYCLASE PROTEIN"/>
    <property type="match status" value="1"/>
</dbReference>
<sequence length="519" mass="57927">MSQTEQILSQLPGDVLGRLRSADKVWKALRDGTTPIPEVITETEEGLGTLDLDVVICGGTLGILIGAALQQRGWRVAVVERGVLRGRDQEWNISRQELEVFLELELLSTAELENAIASEYNPARISFFQGPDFLVKDVLNIGVDPVFLLDTLKTKFLAAGGKLFEKTSFTQATIHPDGVSIGLKVNQLEVTQVKARLLIDAMGHFSPIVKQVRQGQKPEGVCLVVGSCAEGYPKNDMGDLIVSFTPIQNQCQYFWEAFPARDGRTTYLFTYLDANPERPSLEFLCDEYFRLLPEYQGVELSQLDFKRVLFGFFPSYQKSPLRMPWNRILPVGDSSGGQSPVSFGGFGSMVRHLKRLSNGIHEALDYDLLDRNALAQLQPYQPNIGVTWMFQRTMSVGIKQQLAPNQINQLLTGVFQAMANLGDDVLKPFLQDVVKFSGLSKTLFVTSLTKPGLVVPVIPQVGLTMLLDWMVHYSNLAVYSSLYPAGKLLSGMLTTLPPKPKYYYHRWLEAWRYGSGGDY</sequence>
<dbReference type="OrthoDB" id="418423at2"/>
<dbReference type="PANTHER" id="PTHR32098:SF5">
    <property type="entry name" value="LYCOPENE BETA_EPSILON CYCLASE PROTEIN"/>
    <property type="match status" value="1"/>
</dbReference>
<proteinExistence type="predicted"/>
<evidence type="ECO:0000313" key="2">
    <source>
        <dbReference type="Proteomes" id="UP000177870"/>
    </source>
</evidence>
<evidence type="ECO:0000313" key="1">
    <source>
        <dbReference type="EMBL" id="AOX01564.1"/>
    </source>
</evidence>
<dbReference type="EMBL" id="CP017599">
    <property type="protein sequence ID" value="AOX01564.1"/>
    <property type="molecule type" value="Genomic_DNA"/>
</dbReference>
<reference evidence="2" key="1">
    <citation type="submission" date="2016-10" db="EMBL/GenBank/DDBJ databases">
        <title>Comparative genomics uncovers the prolific and rare metabolic potential of the cyanobacterial genus Moorea.</title>
        <authorList>
            <person name="Leao T."/>
            <person name="Castelao G."/>
            <person name="Korobeynikov A."/>
            <person name="Monroe E.A."/>
            <person name="Podell S."/>
            <person name="Glukhov E."/>
            <person name="Allen E."/>
            <person name="Gerwick W.H."/>
            <person name="Gerwick L."/>
        </authorList>
    </citation>
    <scope>NUCLEOTIDE SEQUENCE [LARGE SCALE GENOMIC DNA]</scope>
    <source>
        <strain evidence="2">PAL-8-15-08-1</strain>
    </source>
</reference>
<dbReference type="KEGG" id="mpro:BJP34_20850"/>
<dbReference type="Gene3D" id="3.50.50.60">
    <property type="entry name" value="FAD/NAD(P)-binding domain"/>
    <property type="match status" value="1"/>
</dbReference>
<name>A0A1D8TVE9_9CYAN</name>
<dbReference type="SUPFAM" id="SSF51905">
    <property type="entry name" value="FAD/NAD(P)-binding domain"/>
    <property type="match status" value="1"/>
</dbReference>
<dbReference type="STRING" id="1458985.BJP34_20850"/>
<protein>
    <submittedName>
        <fullName evidence="1">FAD-dependent oxidoreductase</fullName>
    </submittedName>
</protein>
<dbReference type="AlphaFoldDB" id="A0A1D8TVE9"/>
<dbReference type="RefSeq" id="WP_070394002.1">
    <property type="nucleotide sequence ID" value="NZ_CP017599.1"/>
</dbReference>